<evidence type="ECO:0000313" key="3">
    <source>
        <dbReference type="EMBL" id="RXK10514.1"/>
    </source>
</evidence>
<sequence length="128" mass="14930">MLNKIVFLLLITVFFNSCAKNAPDLPKDYSSVNSNEEIRETDFEKELLILSCDEIIIQIKELNTFNEKNIDKINSTRTQNQAIGYASTILFPPLWFAIETHSETKDKIDEVYKQKDILYKLQKYKSCN</sequence>
<accession>A0AAX2AAQ6</accession>
<organism evidence="3 5">
    <name type="scientific">Halarcobacter bivalviorum</name>
    <dbReference type="NCBI Taxonomy" id="663364"/>
    <lineage>
        <taxon>Bacteria</taxon>
        <taxon>Pseudomonadati</taxon>
        <taxon>Campylobacterota</taxon>
        <taxon>Epsilonproteobacteria</taxon>
        <taxon>Campylobacterales</taxon>
        <taxon>Arcobacteraceae</taxon>
        <taxon>Halarcobacter</taxon>
    </lineage>
</organism>
<reference evidence="2 4" key="2">
    <citation type="submission" date="2018-07" db="EMBL/GenBank/DDBJ databases">
        <title>Complete genome of the Arcobacter bivalviorum type strain LMG 26154.</title>
        <authorList>
            <person name="Miller W.G."/>
            <person name="Yee E."/>
            <person name="Bono J.L."/>
        </authorList>
    </citation>
    <scope>NUCLEOTIDE SEQUENCE [LARGE SCALE GENOMIC DNA]</scope>
    <source>
        <strain evidence="2 4">LMG 26154</strain>
    </source>
</reference>
<dbReference type="KEGG" id="hbv:ABIV_1569"/>
<evidence type="ECO:0000256" key="1">
    <source>
        <dbReference type="SAM" id="SignalP"/>
    </source>
</evidence>
<feature type="signal peptide" evidence="1">
    <location>
        <begin position="1"/>
        <end position="19"/>
    </location>
</feature>
<evidence type="ECO:0000313" key="2">
    <source>
        <dbReference type="EMBL" id="AXH12560.1"/>
    </source>
</evidence>
<dbReference type="EMBL" id="PDKM01000002">
    <property type="protein sequence ID" value="RXK10514.1"/>
    <property type="molecule type" value="Genomic_DNA"/>
</dbReference>
<name>A0AAX2AAQ6_9BACT</name>
<protein>
    <recommendedName>
        <fullName evidence="6">Lipoprotein</fullName>
    </recommendedName>
</protein>
<dbReference type="Proteomes" id="UP000253850">
    <property type="component" value="Chromosome"/>
</dbReference>
<evidence type="ECO:0000313" key="5">
    <source>
        <dbReference type="Proteomes" id="UP000289193"/>
    </source>
</evidence>
<keyword evidence="1" id="KW-0732">Signal</keyword>
<keyword evidence="5" id="KW-1185">Reference proteome</keyword>
<evidence type="ECO:0000313" key="4">
    <source>
        <dbReference type="Proteomes" id="UP000253850"/>
    </source>
</evidence>
<evidence type="ECO:0008006" key="6">
    <source>
        <dbReference type="Google" id="ProtNLM"/>
    </source>
</evidence>
<reference evidence="3 5" key="1">
    <citation type="submission" date="2017-10" db="EMBL/GenBank/DDBJ databases">
        <title>Genomics of the genus Arcobacter.</title>
        <authorList>
            <person name="Perez-Cataluna A."/>
            <person name="Figueras M.J."/>
        </authorList>
    </citation>
    <scope>NUCLEOTIDE SEQUENCE [LARGE SCALE GENOMIC DNA]</scope>
    <source>
        <strain evidence="3 5">CECT 7835</strain>
    </source>
</reference>
<gene>
    <name evidence="2" type="ORF">ABIV_1569</name>
    <name evidence="3" type="ORF">CRV05_04350</name>
</gene>
<dbReference type="Proteomes" id="UP000289193">
    <property type="component" value="Unassembled WGS sequence"/>
</dbReference>
<dbReference type="EMBL" id="CP031217">
    <property type="protein sequence ID" value="AXH12560.1"/>
    <property type="molecule type" value="Genomic_DNA"/>
</dbReference>
<dbReference type="AlphaFoldDB" id="A0AAX2AAQ6"/>
<feature type="chain" id="PRO_5044718517" description="Lipoprotein" evidence="1">
    <location>
        <begin position="20"/>
        <end position="128"/>
    </location>
</feature>
<proteinExistence type="predicted"/>